<dbReference type="EMBL" id="CP139781">
    <property type="protein sequence ID" value="WRQ88684.1"/>
    <property type="molecule type" value="Genomic_DNA"/>
</dbReference>
<dbReference type="InterPro" id="IPR024078">
    <property type="entry name" value="LmbE-like_dom_sf"/>
</dbReference>
<dbReference type="RefSeq" id="WP_221031785.1">
    <property type="nucleotide sequence ID" value="NZ_CP139781.1"/>
</dbReference>
<sequence length="241" mass="25739">MPNSPSDPAPLLVFGAHPDDIEFGAGGIVAAEARRGRPVHLVVCSRGESGTNGTPEIRTQEAETAAATLGATLEWLDLGGDANIENTREGARTLAAIIRRVRPETVLTLTVEEDQHPDHVAVGRMTRDAARLARYGGVKQLADQPRHAIKRLLFYAVSPDAAPVGRPPVLYALTDEDVAIWREAMAAHASQMKTRDYGSLQITRASLLGQNAGGSHAIALYPNEPLVFTDLDALGGGSRHF</sequence>
<dbReference type="Gene3D" id="3.40.50.10320">
    <property type="entry name" value="LmbE-like"/>
    <property type="match status" value="1"/>
</dbReference>
<gene>
    <name evidence="1" type="ORF">K1X11_004660</name>
</gene>
<reference evidence="1 2" key="2">
    <citation type="submission" date="2023-12" db="EMBL/GenBank/DDBJ databases">
        <title>Description of an unclassified Opitutus bacterium of Verrucomicrobiota.</title>
        <authorList>
            <person name="Zhang D.-F."/>
        </authorList>
    </citation>
    <scope>NUCLEOTIDE SEQUENCE [LARGE SCALE GENOMIC DNA]</scope>
    <source>
        <strain evidence="1 2">WL0086</strain>
    </source>
</reference>
<proteinExistence type="predicted"/>
<evidence type="ECO:0000313" key="1">
    <source>
        <dbReference type="EMBL" id="WRQ88684.1"/>
    </source>
</evidence>
<reference evidence="1 2" key="1">
    <citation type="submission" date="2021-08" db="EMBL/GenBank/DDBJ databases">
        <authorList>
            <person name="Zhang D."/>
            <person name="Zhang A."/>
            <person name="Wang L."/>
        </authorList>
    </citation>
    <scope>NUCLEOTIDE SEQUENCE [LARGE SCALE GENOMIC DNA]</scope>
    <source>
        <strain evidence="1 2">WL0086</strain>
    </source>
</reference>
<name>A0ABZ1CAR1_9BACT</name>
<protein>
    <submittedName>
        <fullName evidence="1">PIG-L family deacetylase</fullName>
    </submittedName>
</protein>
<dbReference type="SUPFAM" id="SSF102588">
    <property type="entry name" value="LmbE-like"/>
    <property type="match status" value="1"/>
</dbReference>
<dbReference type="Pfam" id="PF02585">
    <property type="entry name" value="PIG-L"/>
    <property type="match status" value="1"/>
</dbReference>
<dbReference type="PANTHER" id="PTHR12993:SF28">
    <property type="entry name" value="LMBE FAMILY PROTEIN"/>
    <property type="match status" value="1"/>
</dbReference>
<dbReference type="InterPro" id="IPR003737">
    <property type="entry name" value="GlcNAc_PI_deacetylase-related"/>
</dbReference>
<organism evidence="1 2">
    <name type="scientific">Actomonas aquatica</name>
    <dbReference type="NCBI Taxonomy" id="2866162"/>
    <lineage>
        <taxon>Bacteria</taxon>
        <taxon>Pseudomonadati</taxon>
        <taxon>Verrucomicrobiota</taxon>
        <taxon>Opitutia</taxon>
        <taxon>Opitutales</taxon>
        <taxon>Opitutaceae</taxon>
        <taxon>Actomonas</taxon>
    </lineage>
</organism>
<evidence type="ECO:0000313" key="2">
    <source>
        <dbReference type="Proteomes" id="UP000738431"/>
    </source>
</evidence>
<dbReference type="Proteomes" id="UP000738431">
    <property type="component" value="Chromosome"/>
</dbReference>
<dbReference type="PANTHER" id="PTHR12993">
    <property type="entry name" value="N-ACETYLGLUCOSAMINYL-PHOSPHATIDYLINOSITOL DE-N-ACETYLASE-RELATED"/>
    <property type="match status" value="1"/>
</dbReference>
<accession>A0ABZ1CAR1</accession>
<keyword evidence="2" id="KW-1185">Reference proteome</keyword>